<evidence type="ECO:0008006" key="4">
    <source>
        <dbReference type="Google" id="ProtNLM"/>
    </source>
</evidence>
<feature type="region of interest" description="Disordered" evidence="1">
    <location>
        <begin position="32"/>
        <end position="56"/>
    </location>
</feature>
<evidence type="ECO:0000256" key="1">
    <source>
        <dbReference type="SAM" id="MobiDB-lite"/>
    </source>
</evidence>
<comment type="caution">
    <text evidence="2">The sequence shown here is derived from an EMBL/GenBank/DDBJ whole genome shotgun (WGS) entry which is preliminary data.</text>
</comment>
<dbReference type="PROSITE" id="PS51257">
    <property type="entry name" value="PROKAR_LIPOPROTEIN"/>
    <property type="match status" value="1"/>
</dbReference>
<dbReference type="RefSeq" id="WP_378139494.1">
    <property type="nucleotide sequence ID" value="NZ_JBHSEF010000009.1"/>
</dbReference>
<proteinExistence type="predicted"/>
<keyword evidence="3" id="KW-1185">Reference proteome</keyword>
<name>A0ABV8UR41_9BACL</name>
<evidence type="ECO:0000313" key="3">
    <source>
        <dbReference type="Proteomes" id="UP001595733"/>
    </source>
</evidence>
<gene>
    <name evidence="2" type="ORF">ACFO0S_01645</name>
</gene>
<feature type="compositionally biased region" description="Acidic residues" evidence="1">
    <location>
        <begin position="38"/>
        <end position="47"/>
    </location>
</feature>
<sequence>MYRKGIAVLVLFILLAGCQPVDFELEPYEPISSQVTNEVDEPEETEETRESSENTRPLYVSNAKPRELHLQSVNTTILSPIVKYCWSEGSGECPQELNQDPKEFLAIFGVRNASVKPSERFFYNMHSSNGINSPLPFPTSMQMYSYKDDAFLPLGEEIKDTENWEIPIQAPAEEGLYVYVVKATYEGDINGVTFYAFQFRVRA</sequence>
<dbReference type="EMBL" id="JBHSEF010000009">
    <property type="protein sequence ID" value="MFC4353768.1"/>
    <property type="molecule type" value="Genomic_DNA"/>
</dbReference>
<protein>
    <recommendedName>
        <fullName evidence="4">Lipoprotein</fullName>
    </recommendedName>
</protein>
<accession>A0ABV8UR41</accession>
<reference evidence="3" key="1">
    <citation type="journal article" date="2019" name="Int. J. Syst. Evol. Microbiol.">
        <title>The Global Catalogue of Microorganisms (GCM) 10K type strain sequencing project: providing services to taxonomists for standard genome sequencing and annotation.</title>
        <authorList>
            <consortium name="The Broad Institute Genomics Platform"/>
            <consortium name="The Broad Institute Genome Sequencing Center for Infectious Disease"/>
            <person name="Wu L."/>
            <person name="Ma J."/>
        </authorList>
    </citation>
    <scope>NUCLEOTIDE SEQUENCE [LARGE SCALE GENOMIC DNA]</scope>
    <source>
        <strain evidence="3">CCUG 50353</strain>
    </source>
</reference>
<organism evidence="2 3">
    <name type="scientific">Chryseomicrobium palamuruense</name>
    <dbReference type="NCBI Taxonomy" id="682973"/>
    <lineage>
        <taxon>Bacteria</taxon>
        <taxon>Bacillati</taxon>
        <taxon>Bacillota</taxon>
        <taxon>Bacilli</taxon>
        <taxon>Bacillales</taxon>
        <taxon>Caryophanaceae</taxon>
        <taxon>Chryseomicrobium</taxon>
    </lineage>
</organism>
<evidence type="ECO:0000313" key="2">
    <source>
        <dbReference type="EMBL" id="MFC4353768.1"/>
    </source>
</evidence>
<dbReference type="Proteomes" id="UP001595733">
    <property type="component" value="Unassembled WGS sequence"/>
</dbReference>